<evidence type="ECO:0000256" key="1">
    <source>
        <dbReference type="SAM" id="Coils"/>
    </source>
</evidence>
<keyword evidence="1" id="KW-0175">Coiled coil</keyword>
<evidence type="ECO:0000313" key="6">
    <source>
        <dbReference type="Proteomes" id="UP000663505"/>
    </source>
</evidence>
<evidence type="ECO:0000259" key="4">
    <source>
        <dbReference type="Pfam" id="PF13200"/>
    </source>
</evidence>
<keyword evidence="3" id="KW-0732">Signal</keyword>
<feature type="chain" id="PRO_5040749316" description="DUF4015 domain-containing protein" evidence="3">
    <location>
        <begin position="28"/>
        <end position="471"/>
    </location>
</feature>
<dbReference type="Proteomes" id="UP000663505">
    <property type="component" value="Chromosome"/>
</dbReference>
<sequence length="471" mass="52065">MKKRSIPTFLVACVLLTGCATKPSSSASVHSTVSQKPVTTKPVTTKPVDTKPVDTKPNPTPKIPDYSLGVPEPKDIHGIYVSAYAVSDPAVFQNLLHLVDTTSLNTMVIDMKIDNGDITFATNNPELKPYSKSLIKNPQKLMATLKAHHIYPIARIAVFEDTLYADAHPEDSFLLNGKPWIGRQGQAYTNPFLPNVWKYNVDVAKAVAKLGFEQIQFDFVRFPSALASMQGTIQYQMGSFQNQTPTEIQATNETYQQNLKVYQNKLASLQAKETAIQSNNSTDSGSELQTIQTAIADLQKKKPIAPHFTTAEKLGDLRVNAVTDFVKYAYAQLKPYHVKTAVDIFGYTATIPESTSVGQSYPSIAQNVDVMSPMIYPSLWGSGYFGLAHPDLNPYQTVVGFMQAEQKIMSGVKHKPELIPWIQDYTATFLGAGNYQTYTKTQVDEQIQALAKYGVNSYLIWNPSNVYSPGI</sequence>
<reference evidence="5 6" key="1">
    <citation type="submission" date="2021-02" db="EMBL/GenBank/DDBJ databases">
        <title>Alicyclobacillus curvatus sp. nov. and Alicyclobacillus mengziensis sp. nov., two acidophilic bacteria isolated from acid mine drainage.</title>
        <authorList>
            <person name="Huang Y."/>
        </authorList>
    </citation>
    <scope>NUCLEOTIDE SEQUENCE [LARGE SCALE GENOMIC DNA]</scope>
    <source>
        <strain evidence="5 6">S30H14</strain>
    </source>
</reference>
<dbReference type="KEGG" id="afx:JZ786_23875"/>
<dbReference type="PROSITE" id="PS51257">
    <property type="entry name" value="PROKAR_LIPOPROTEIN"/>
    <property type="match status" value="1"/>
</dbReference>
<evidence type="ECO:0000256" key="3">
    <source>
        <dbReference type="SAM" id="SignalP"/>
    </source>
</evidence>
<dbReference type="InterPro" id="IPR025275">
    <property type="entry name" value="DUF4015"/>
</dbReference>
<dbReference type="SUPFAM" id="SSF51445">
    <property type="entry name" value="(Trans)glycosidases"/>
    <property type="match status" value="1"/>
</dbReference>
<proteinExistence type="predicted"/>
<gene>
    <name evidence="5" type="ORF">JZ786_23875</name>
</gene>
<dbReference type="Gene3D" id="3.20.20.80">
    <property type="entry name" value="Glycosidases"/>
    <property type="match status" value="1"/>
</dbReference>
<feature type="coiled-coil region" evidence="1">
    <location>
        <begin position="252"/>
        <end position="279"/>
    </location>
</feature>
<feature type="compositionally biased region" description="Low complexity" evidence="2">
    <location>
        <begin position="24"/>
        <end position="47"/>
    </location>
</feature>
<feature type="region of interest" description="Disordered" evidence="2">
    <location>
        <begin position="22"/>
        <end position="67"/>
    </location>
</feature>
<name>A0A9X7Z6H3_9BACL</name>
<dbReference type="RefSeq" id="WP_206656738.1">
    <property type="nucleotide sequence ID" value="NZ_CP071182.1"/>
</dbReference>
<evidence type="ECO:0000313" key="5">
    <source>
        <dbReference type="EMBL" id="QSO47387.1"/>
    </source>
</evidence>
<evidence type="ECO:0000256" key="2">
    <source>
        <dbReference type="SAM" id="MobiDB-lite"/>
    </source>
</evidence>
<dbReference type="InterPro" id="IPR017853">
    <property type="entry name" value="GH"/>
</dbReference>
<dbReference type="EMBL" id="CP071182">
    <property type="protein sequence ID" value="QSO47387.1"/>
    <property type="molecule type" value="Genomic_DNA"/>
</dbReference>
<protein>
    <recommendedName>
        <fullName evidence="4">DUF4015 domain-containing protein</fullName>
    </recommendedName>
</protein>
<feature type="domain" description="DUF4015" evidence="4">
    <location>
        <begin position="78"/>
        <end position="467"/>
    </location>
</feature>
<organism evidence="5 6">
    <name type="scientific">Alicyclobacillus mengziensis</name>
    <dbReference type="NCBI Taxonomy" id="2931921"/>
    <lineage>
        <taxon>Bacteria</taxon>
        <taxon>Bacillati</taxon>
        <taxon>Bacillota</taxon>
        <taxon>Bacilli</taxon>
        <taxon>Bacillales</taxon>
        <taxon>Alicyclobacillaceae</taxon>
        <taxon>Alicyclobacillus</taxon>
    </lineage>
</organism>
<accession>A0A9X7Z6H3</accession>
<dbReference type="AlphaFoldDB" id="A0A9X7Z6H3"/>
<feature type="signal peptide" evidence="3">
    <location>
        <begin position="1"/>
        <end position="27"/>
    </location>
</feature>
<keyword evidence="6" id="KW-1185">Reference proteome</keyword>
<dbReference type="Pfam" id="PF13200">
    <property type="entry name" value="DUF4015"/>
    <property type="match status" value="1"/>
</dbReference>